<dbReference type="PANTHER" id="PTHR10204:SF34">
    <property type="entry name" value="NAD(P)H DEHYDROGENASE [QUINONE] 1 ISOFORM 1"/>
    <property type="match status" value="1"/>
</dbReference>
<gene>
    <name evidence="4" type="primary">ywrO</name>
    <name evidence="4" type="ORF">MSP8886_02225</name>
</gene>
<protein>
    <submittedName>
        <fullName evidence="4">General stress protein 14</fullName>
        <ecNumber evidence="4">1.6.99.-</ecNumber>
    </submittedName>
</protein>
<feature type="domain" description="Flavodoxin-like fold" evidence="3">
    <location>
        <begin position="1"/>
        <end position="215"/>
    </location>
</feature>
<organism evidence="4 5">
    <name type="scientific">Marinomonas spartinae</name>
    <dbReference type="NCBI Taxonomy" id="1792290"/>
    <lineage>
        <taxon>Bacteria</taxon>
        <taxon>Pseudomonadati</taxon>
        <taxon>Pseudomonadota</taxon>
        <taxon>Gammaproteobacteria</taxon>
        <taxon>Oceanospirillales</taxon>
        <taxon>Oceanospirillaceae</taxon>
        <taxon>Marinomonas</taxon>
    </lineage>
</organism>
<dbReference type="Gene3D" id="3.40.50.360">
    <property type="match status" value="1"/>
</dbReference>
<comment type="similarity">
    <text evidence="1">Belongs to the NAD(P)H dehydrogenase (quinone) family.</text>
</comment>
<reference evidence="4 5" key="1">
    <citation type="submission" date="2016-06" db="EMBL/GenBank/DDBJ databases">
        <authorList>
            <person name="Kjaerup R.B."/>
            <person name="Dalgaard T.S."/>
            <person name="Juul-Madsen H.R."/>
        </authorList>
    </citation>
    <scope>NUCLEOTIDE SEQUENCE [LARGE SCALE GENOMIC DNA]</scope>
    <source>
        <strain evidence="4 5">CECT 8886</strain>
    </source>
</reference>
<accession>A0A1A8TFC9</accession>
<dbReference type="AlphaFoldDB" id="A0A1A8TFC9"/>
<dbReference type="STRING" id="1792290.MSP8886_02225"/>
<dbReference type="RefSeq" id="WP_067016360.1">
    <property type="nucleotide sequence ID" value="NZ_FLOB01000004.1"/>
</dbReference>
<dbReference type="GO" id="GO:0003955">
    <property type="term" value="F:NAD(P)H dehydrogenase (quinone) activity"/>
    <property type="evidence" value="ECO:0007669"/>
    <property type="project" value="TreeGrafter"/>
</dbReference>
<dbReference type="OrthoDB" id="9798454at2"/>
<dbReference type="InterPro" id="IPR003680">
    <property type="entry name" value="Flavodoxin_fold"/>
</dbReference>
<dbReference type="InterPro" id="IPR051545">
    <property type="entry name" value="NAD(P)H_dehydrogenase_qn"/>
</dbReference>
<evidence type="ECO:0000313" key="4">
    <source>
        <dbReference type="EMBL" id="SBS31749.1"/>
    </source>
</evidence>
<dbReference type="GO" id="GO:0005829">
    <property type="term" value="C:cytosol"/>
    <property type="evidence" value="ECO:0007669"/>
    <property type="project" value="TreeGrafter"/>
</dbReference>
<dbReference type="InterPro" id="IPR029039">
    <property type="entry name" value="Flavoprotein-like_sf"/>
</dbReference>
<sequence length="243" mass="27789">MNILIVHCHPEANSFNGALTNTAVNAFESLGHNVVVSDLYAEGFDPVEKAEHYQNRVNTERFDILSEQRHAYKTDTLPEEVKREISRLEACDLLILQFPMWWHQQPAMLKGWFDRVFVGGGLYTSKMRYDKGYFKGKRAICSVTSGAPLSTFTQNGRGGGVIEDLLRSMNFSLHYMGFSVYPPYLSTEIQNKGFTYKSPEQFEADLKANLTDWHSYLTHLDDLEPLRFAGWEDWDEKGAEATV</sequence>
<evidence type="ECO:0000259" key="3">
    <source>
        <dbReference type="Pfam" id="PF02525"/>
    </source>
</evidence>
<dbReference type="EMBL" id="FLOB01000004">
    <property type="protein sequence ID" value="SBS31749.1"/>
    <property type="molecule type" value="Genomic_DNA"/>
</dbReference>
<keyword evidence="2 4" id="KW-0560">Oxidoreductase</keyword>
<evidence type="ECO:0000313" key="5">
    <source>
        <dbReference type="Proteomes" id="UP000092544"/>
    </source>
</evidence>
<dbReference type="Proteomes" id="UP000092544">
    <property type="component" value="Unassembled WGS sequence"/>
</dbReference>
<keyword evidence="5" id="KW-1185">Reference proteome</keyword>
<dbReference type="Pfam" id="PF02525">
    <property type="entry name" value="Flavodoxin_2"/>
    <property type="match status" value="1"/>
</dbReference>
<dbReference type="EC" id="1.6.99.-" evidence="4"/>
<dbReference type="SUPFAM" id="SSF52218">
    <property type="entry name" value="Flavoproteins"/>
    <property type="match status" value="1"/>
</dbReference>
<proteinExistence type="inferred from homology"/>
<name>A0A1A8TFC9_9GAMM</name>
<evidence type="ECO:0000256" key="2">
    <source>
        <dbReference type="ARBA" id="ARBA00023002"/>
    </source>
</evidence>
<evidence type="ECO:0000256" key="1">
    <source>
        <dbReference type="ARBA" id="ARBA00006252"/>
    </source>
</evidence>
<dbReference type="PANTHER" id="PTHR10204">
    <property type="entry name" value="NAD P H OXIDOREDUCTASE-RELATED"/>
    <property type="match status" value="1"/>
</dbReference>